<gene>
    <name evidence="2" type="ORF">BV898_12997</name>
</gene>
<organism evidence="2 3">
    <name type="scientific">Hypsibius exemplaris</name>
    <name type="common">Freshwater tardigrade</name>
    <dbReference type="NCBI Taxonomy" id="2072580"/>
    <lineage>
        <taxon>Eukaryota</taxon>
        <taxon>Metazoa</taxon>
        <taxon>Ecdysozoa</taxon>
        <taxon>Tardigrada</taxon>
        <taxon>Eutardigrada</taxon>
        <taxon>Parachela</taxon>
        <taxon>Hypsibioidea</taxon>
        <taxon>Hypsibiidae</taxon>
        <taxon>Hypsibius</taxon>
    </lineage>
</organism>
<proteinExistence type="predicted"/>
<accession>A0A1W0WC76</accession>
<name>A0A1W0WC76_HYPEX</name>
<reference evidence="3" key="1">
    <citation type="submission" date="2017-01" db="EMBL/GenBank/DDBJ databases">
        <title>Comparative genomics of anhydrobiosis in the tardigrade Hypsibius dujardini.</title>
        <authorList>
            <person name="Yoshida Y."/>
            <person name="Koutsovoulos G."/>
            <person name="Laetsch D."/>
            <person name="Stevens L."/>
            <person name="Kumar S."/>
            <person name="Horikawa D."/>
            <person name="Ishino K."/>
            <person name="Komine S."/>
            <person name="Tomita M."/>
            <person name="Blaxter M."/>
            <person name="Arakawa K."/>
        </authorList>
    </citation>
    <scope>NUCLEOTIDE SEQUENCE [LARGE SCALE GENOMIC DNA]</scope>
    <source>
        <strain evidence="3">Z151</strain>
    </source>
</reference>
<sequence length="125" mass="13710">MAFTSPLLLLVVLILVGYVAAQGLPTSSGTGMNYGDWMNMASQFSMYNGDKTAFQTNPYLNLYNPYNVQNGLAGVNGYPFIYAGNRGNRGPQYNQLSQYGLTFPQLYGTFGVNGYPFYAAQNPTQ</sequence>
<keyword evidence="3" id="KW-1185">Reference proteome</keyword>
<dbReference type="EMBL" id="MTYJ01000137">
    <property type="protein sequence ID" value="OQV12768.1"/>
    <property type="molecule type" value="Genomic_DNA"/>
</dbReference>
<evidence type="ECO:0000313" key="2">
    <source>
        <dbReference type="EMBL" id="OQV12768.1"/>
    </source>
</evidence>
<feature type="chain" id="PRO_5012325491" evidence="1">
    <location>
        <begin position="22"/>
        <end position="125"/>
    </location>
</feature>
<evidence type="ECO:0000313" key="3">
    <source>
        <dbReference type="Proteomes" id="UP000192578"/>
    </source>
</evidence>
<dbReference type="OrthoDB" id="10038721at2759"/>
<keyword evidence="1" id="KW-0732">Signal</keyword>
<feature type="signal peptide" evidence="1">
    <location>
        <begin position="1"/>
        <end position="21"/>
    </location>
</feature>
<evidence type="ECO:0000256" key="1">
    <source>
        <dbReference type="SAM" id="SignalP"/>
    </source>
</evidence>
<protein>
    <submittedName>
        <fullName evidence="2">Uncharacterized protein</fullName>
    </submittedName>
</protein>
<comment type="caution">
    <text evidence="2">The sequence shown here is derived from an EMBL/GenBank/DDBJ whole genome shotgun (WGS) entry which is preliminary data.</text>
</comment>
<dbReference type="Proteomes" id="UP000192578">
    <property type="component" value="Unassembled WGS sequence"/>
</dbReference>
<dbReference type="AlphaFoldDB" id="A0A1W0WC76"/>